<gene>
    <name evidence="2" type="ORF">QCA50_005075</name>
</gene>
<reference evidence="2 3" key="1">
    <citation type="submission" date="2022-09" db="EMBL/GenBank/DDBJ databases">
        <authorList>
            <person name="Palmer J.M."/>
        </authorList>
    </citation>
    <scope>NUCLEOTIDE SEQUENCE [LARGE SCALE GENOMIC DNA]</scope>
    <source>
        <strain evidence="2 3">DSM 7382</strain>
    </source>
</reference>
<comment type="caution">
    <text evidence="2">The sequence shown here is derived from an EMBL/GenBank/DDBJ whole genome shotgun (WGS) entry which is preliminary data.</text>
</comment>
<organism evidence="2 3">
    <name type="scientific">Cerrena zonata</name>
    <dbReference type="NCBI Taxonomy" id="2478898"/>
    <lineage>
        <taxon>Eukaryota</taxon>
        <taxon>Fungi</taxon>
        <taxon>Dikarya</taxon>
        <taxon>Basidiomycota</taxon>
        <taxon>Agaricomycotina</taxon>
        <taxon>Agaricomycetes</taxon>
        <taxon>Polyporales</taxon>
        <taxon>Cerrenaceae</taxon>
        <taxon>Cerrena</taxon>
    </lineage>
</organism>
<name>A0AAW0GG03_9APHY</name>
<sequence>MALEKLNMPAPSRPNTSMGFNRAKSAAPGSMGHDESGSDDERESRMRDAMRGRRAASVFPETTPGKKGKARDESHLTGRSLRPMSSIAPLGSTTSRKTDRQSCYYWIFWWI</sequence>
<accession>A0AAW0GG03</accession>
<evidence type="ECO:0000313" key="3">
    <source>
        <dbReference type="Proteomes" id="UP001385951"/>
    </source>
</evidence>
<proteinExistence type="predicted"/>
<feature type="region of interest" description="Disordered" evidence="1">
    <location>
        <begin position="1"/>
        <end position="95"/>
    </location>
</feature>
<dbReference type="Proteomes" id="UP001385951">
    <property type="component" value="Unassembled WGS sequence"/>
</dbReference>
<dbReference type="EMBL" id="JASBNA010000005">
    <property type="protein sequence ID" value="KAK7691676.1"/>
    <property type="molecule type" value="Genomic_DNA"/>
</dbReference>
<protein>
    <submittedName>
        <fullName evidence="2">Uncharacterized protein</fullName>
    </submittedName>
</protein>
<keyword evidence="3" id="KW-1185">Reference proteome</keyword>
<dbReference type="AlphaFoldDB" id="A0AAW0GG03"/>
<evidence type="ECO:0000313" key="2">
    <source>
        <dbReference type="EMBL" id="KAK7691676.1"/>
    </source>
</evidence>
<evidence type="ECO:0000256" key="1">
    <source>
        <dbReference type="SAM" id="MobiDB-lite"/>
    </source>
</evidence>
<feature type="compositionally biased region" description="Basic and acidic residues" evidence="1">
    <location>
        <begin position="42"/>
        <end position="51"/>
    </location>
</feature>